<evidence type="ECO:0000256" key="6">
    <source>
        <dbReference type="ARBA" id="ARBA00012402"/>
    </source>
</evidence>
<reference evidence="15 16" key="1">
    <citation type="submission" date="2015-02" db="EMBL/GenBank/DDBJ databases">
        <title>Draft genome sequences of ten Microbacterium spp. with emphasis on heavy metal contaminated environments.</title>
        <authorList>
            <person name="Corretto E."/>
        </authorList>
    </citation>
    <scope>NUCLEOTIDE SEQUENCE [LARGE SCALE GENOMIC DNA]</scope>
    <source>
        <strain evidence="15 16">DSM 18659</strain>
    </source>
</reference>
<comment type="subcellular location">
    <subcellularLocation>
        <location evidence="12">Cytoplasm</location>
    </subcellularLocation>
</comment>
<gene>
    <name evidence="15" type="primary">hemY</name>
    <name evidence="14" type="synonym">hemG</name>
    <name evidence="14" type="ORF">DCP95_08540</name>
    <name evidence="15" type="ORF">RR49_01552</name>
</gene>
<reference evidence="14 17" key="2">
    <citation type="journal article" date="2018" name="Nat. Biotechnol.">
        <title>A standardized bacterial taxonomy based on genome phylogeny substantially revises the tree of life.</title>
        <authorList>
            <person name="Parks D.H."/>
            <person name="Chuvochina M."/>
            <person name="Waite D.W."/>
            <person name="Rinke C."/>
            <person name="Skarshewski A."/>
            <person name="Chaumeil P.A."/>
            <person name="Hugenholtz P."/>
        </authorList>
    </citation>
    <scope>NUCLEOTIDE SEQUENCE [LARGE SCALE GENOMIC DNA]</scope>
    <source>
        <strain evidence="14">UBA9152</strain>
    </source>
</reference>
<keyword evidence="8 12" id="KW-0285">Flavoprotein</keyword>
<comment type="pathway">
    <text evidence="4 12">Porphyrin-containing compound metabolism; protoheme biosynthesis.</text>
</comment>
<dbReference type="Gene3D" id="3.50.50.60">
    <property type="entry name" value="FAD/NAD(P)-binding domain"/>
    <property type="match status" value="1"/>
</dbReference>
<protein>
    <recommendedName>
        <fullName evidence="7 12">Coproporphyrinogen III oxidase</fullName>
        <ecNumber evidence="6 12">1.3.3.15</ecNumber>
    </recommendedName>
</protein>
<evidence type="ECO:0000256" key="4">
    <source>
        <dbReference type="ARBA" id="ARBA00004744"/>
    </source>
</evidence>
<evidence type="ECO:0000256" key="11">
    <source>
        <dbReference type="ARBA" id="ARBA00023133"/>
    </source>
</evidence>
<evidence type="ECO:0000256" key="9">
    <source>
        <dbReference type="ARBA" id="ARBA00022827"/>
    </source>
</evidence>
<feature type="domain" description="Amine oxidase" evidence="13">
    <location>
        <begin position="25"/>
        <end position="476"/>
    </location>
</feature>
<dbReference type="PANTHER" id="PTHR42923">
    <property type="entry name" value="PROTOPORPHYRINOGEN OXIDASE"/>
    <property type="match status" value="1"/>
</dbReference>
<dbReference type="Gene3D" id="3.90.660.20">
    <property type="entry name" value="Protoporphyrinogen oxidase, mitochondrial, domain 2"/>
    <property type="match status" value="1"/>
</dbReference>
<evidence type="ECO:0000313" key="17">
    <source>
        <dbReference type="Proteomes" id="UP000257479"/>
    </source>
</evidence>
<evidence type="ECO:0000256" key="8">
    <source>
        <dbReference type="ARBA" id="ARBA00022630"/>
    </source>
</evidence>
<dbReference type="RefSeq" id="WP_045247485.1">
    <property type="nucleotide sequence ID" value="NZ_JYIY01000073.1"/>
</dbReference>
<evidence type="ECO:0000256" key="10">
    <source>
        <dbReference type="ARBA" id="ARBA00023002"/>
    </source>
</evidence>
<dbReference type="SUPFAM" id="SSF51905">
    <property type="entry name" value="FAD/NAD(P)-binding domain"/>
    <property type="match status" value="1"/>
</dbReference>
<dbReference type="EMBL" id="JYIY01000073">
    <property type="protein sequence ID" value="KJL36542.1"/>
    <property type="molecule type" value="Genomic_DNA"/>
</dbReference>
<evidence type="ECO:0000256" key="3">
    <source>
        <dbReference type="ARBA" id="ARBA00002185"/>
    </source>
</evidence>
<dbReference type="STRING" id="400772.RR49_01552"/>
<evidence type="ECO:0000256" key="1">
    <source>
        <dbReference type="ARBA" id="ARBA00001755"/>
    </source>
</evidence>
<comment type="function">
    <text evidence="3 12">Involved in coproporphyrin-dependent heme b biosynthesis. Catalyzes the oxidation of coproporphyrinogen III to coproporphyrin III.</text>
</comment>
<dbReference type="PATRIC" id="fig|400772.4.peg.1574"/>
<dbReference type="AlphaFoldDB" id="A0A0F0LTF7"/>
<dbReference type="EC" id="1.3.3.15" evidence="6 12"/>
<dbReference type="UniPathway" id="UPA00252"/>
<keyword evidence="12" id="KW-0963">Cytoplasm</keyword>
<dbReference type="InterPro" id="IPR050464">
    <property type="entry name" value="Zeta_carotene_desat/Oxidored"/>
</dbReference>
<accession>A0A0F0LTF7</accession>
<evidence type="ECO:0000259" key="13">
    <source>
        <dbReference type="Pfam" id="PF01593"/>
    </source>
</evidence>
<comment type="similarity">
    <text evidence="5 12">Belongs to the protoporphyrinogen/coproporphyrinogen oxidase family. Coproporphyrinogen III oxidase subfamily.</text>
</comment>
<comment type="caution">
    <text evidence="15">The sequence shown here is derived from an EMBL/GenBank/DDBJ whole genome shotgun (WGS) entry which is preliminary data.</text>
</comment>
<name>A0A0F0LTF7_9MICO</name>
<dbReference type="PANTHER" id="PTHR42923:SF3">
    <property type="entry name" value="PROTOPORPHYRINOGEN OXIDASE"/>
    <property type="match status" value="1"/>
</dbReference>
<keyword evidence="16" id="KW-1185">Reference proteome</keyword>
<proteinExistence type="inferred from homology"/>
<dbReference type="Pfam" id="PF01593">
    <property type="entry name" value="Amino_oxidase"/>
    <property type="match status" value="1"/>
</dbReference>
<dbReference type="GO" id="GO:0004729">
    <property type="term" value="F:oxygen-dependent protoporphyrinogen oxidase activity"/>
    <property type="evidence" value="ECO:0007669"/>
    <property type="project" value="UniProtKB-UniRule"/>
</dbReference>
<dbReference type="Proteomes" id="UP000033451">
    <property type="component" value="Unassembled WGS sequence"/>
</dbReference>
<dbReference type="InterPro" id="IPR002937">
    <property type="entry name" value="Amino_oxidase"/>
</dbReference>
<evidence type="ECO:0000313" key="16">
    <source>
        <dbReference type="Proteomes" id="UP000033451"/>
    </source>
</evidence>
<keyword evidence="9 12" id="KW-0274">FAD</keyword>
<evidence type="ECO:0000256" key="5">
    <source>
        <dbReference type="ARBA" id="ARBA00008310"/>
    </source>
</evidence>
<dbReference type="InterPro" id="IPR004572">
    <property type="entry name" value="Protoporphyrinogen_oxidase"/>
</dbReference>
<dbReference type="EMBL" id="DMNG01000146">
    <property type="protein sequence ID" value="HAN24605.1"/>
    <property type="molecule type" value="Genomic_DNA"/>
</dbReference>
<keyword evidence="10 12" id="KW-0560">Oxidoreductase</keyword>
<evidence type="ECO:0000313" key="15">
    <source>
        <dbReference type="EMBL" id="KJL36542.1"/>
    </source>
</evidence>
<keyword evidence="11 12" id="KW-0350">Heme biosynthesis</keyword>
<dbReference type="Proteomes" id="UP000257479">
    <property type="component" value="Unassembled WGS sequence"/>
</dbReference>
<evidence type="ECO:0000256" key="2">
    <source>
        <dbReference type="ARBA" id="ARBA00001974"/>
    </source>
</evidence>
<dbReference type="OrthoDB" id="3450553at2"/>
<dbReference type="InterPro" id="IPR036188">
    <property type="entry name" value="FAD/NAD-bd_sf"/>
</dbReference>
<evidence type="ECO:0000256" key="12">
    <source>
        <dbReference type="RuleBase" id="RU364052"/>
    </source>
</evidence>
<comment type="cofactor">
    <cofactor evidence="2 12">
        <name>FAD</name>
        <dbReference type="ChEBI" id="CHEBI:57692"/>
    </cofactor>
</comment>
<evidence type="ECO:0000313" key="14">
    <source>
        <dbReference type="EMBL" id="HAN24605.1"/>
    </source>
</evidence>
<dbReference type="NCBIfam" id="TIGR00562">
    <property type="entry name" value="proto_IX_ox"/>
    <property type="match status" value="1"/>
</dbReference>
<dbReference type="SUPFAM" id="SSF54373">
    <property type="entry name" value="FAD-linked reductases, C-terminal domain"/>
    <property type="match status" value="1"/>
</dbReference>
<comment type="catalytic activity">
    <reaction evidence="1">
        <text>coproporphyrinogen III + 3 O2 = coproporphyrin III + 3 H2O2</text>
        <dbReference type="Rhea" id="RHEA:43436"/>
        <dbReference type="ChEBI" id="CHEBI:15379"/>
        <dbReference type="ChEBI" id="CHEBI:16240"/>
        <dbReference type="ChEBI" id="CHEBI:57309"/>
        <dbReference type="ChEBI" id="CHEBI:131725"/>
        <dbReference type="EC" id="1.3.3.15"/>
    </reaction>
    <physiologicalReaction direction="left-to-right" evidence="1">
        <dbReference type="Rhea" id="RHEA:43437"/>
    </physiologicalReaction>
</comment>
<dbReference type="Gene3D" id="1.10.3110.10">
    <property type="entry name" value="protoporphyrinogen ix oxidase, domain 3"/>
    <property type="match status" value="1"/>
</dbReference>
<dbReference type="PRINTS" id="PR00411">
    <property type="entry name" value="PNDRDTASEI"/>
</dbReference>
<sequence length="492" mass="49864">MTEHVAGIADAAARSRVVVVGGGASGLVAAMECAKVGIAVTVLEASSHTGGVLRTRDVAGLPLDVGAESFATRGGHVRQLIDDLGLSGEVVDPRPGGAWIAGIPGVGAAPIPKGGLLGIPANPWDESVRRVIGWGGAWRAYLDRLRPPLTIGHDRSLGHLVRTRMGTKVLDRLVAPVTSGVYSSHPDDIDVDLAAPGLNTALTRTGSLSGAVAELVGGRTTSPGAAVGGLVGGMGRLADALVARLRELGVEVRTDASVASIERGESAGTFRVVLDGDDAETLTADAVVLAVGEHESRRLAAPLVPTLAPEVSGSAPVVEVITLVVDAPALDAAPRGTGVLTVPGSHAAKALTHSTAKWPWVADAAGPGVHVIRLSFGAQDEAPATENLSDEDAAALALSEASALLGVPLTLDALRGSDRQRYVQAQPGSVLGRPERVAAARASIQAVPRLGVVGAWVAGTGLAQVVPDAKAEADRVRRQVLWGPTGEPPAAP</sequence>
<evidence type="ECO:0000256" key="7">
    <source>
        <dbReference type="ARBA" id="ARBA00019046"/>
    </source>
</evidence>
<dbReference type="GO" id="GO:0006783">
    <property type="term" value="P:heme biosynthetic process"/>
    <property type="evidence" value="ECO:0007669"/>
    <property type="project" value="UniProtKB-UniRule"/>
</dbReference>
<dbReference type="GO" id="GO:0005737">
    <property type="term" value="C:cytoplasm"/>
    <property type="evidence" value="ECO:0007669"/>
    <property type="project" value="UniProtKB-SubCell"/>
</dbReference>
<organism evidence="15 16">
    <name type="scientific">Microbacterium ginsengisoli</name>
    <dbReference type="NCBI Taxonomy" id="400772"/>
    <lineage>
        <taxon>Bacteria</taxon>
        <taxon>Bacillati</taxon>
        <taxon>Actinomycetota</taxon>
        <taxon>Actinomycetes</taxon>
        <taxon>Micrococcales</taxon>
        <taxon>Microbacteriaceae</taxon>
        <taxon>Microbacterium</taxon>
    </lineage>
</organism>